<keyword evidence="6" id="KW-1185">Reference proteome</keyword>
<dbReference type="SUPFAM" id="SSF55729">
    <property type="entry name" value="Acyl-CoA N-acyltransferases (Nat)"/>
    <property type="match status" value="1"/>
</dbReference>
<evidence type="ECO:0000313" key="5">
    <source>
        <dbReference type="EMBL" id="KAK1755751.1"/>
    </source>
</evidence>
<dbReference type="PROSITE" id="PS51186">
    <property type="entry name" value="GNAT"/>
    <property type="match status" value="1"/>
</dbReference>
<sequence>MAGPSVKHLDLADLAIEESSDVDSDFAQSQKALNQKKRAMKDSPEARLKKVFPFRFVPLVKPLTISDLDSAVALENAAFTNPEHRASADKIAYRLTVCGELSLGVFCTVVPSELNGWHIETLDTAREVETGRYNGALNVLVAHIVGTKCIGETITDKDMAIPEDWRTRKGKPADVGHQEVGTTVAIHSLAVSPKLQGCRIGQLIIKAFLQQMFGSGVVDRVSLLCQEHLVAYYVRCGFENKGPSDAQFGGGGWYNMVFTFKRSRGPPGDAEMQPLP</sequence>
<evidence type="ECO:0000256" key="2">
    <source>
        <dbReference type="ARBA" id="ARBA00023315"/>
    </source>
</evidence>
<dbReference type="Gene3D" id="3.40.630.30">
    <property type="match status" value="1"/>
</dbReference>
<dbReference type="InterPro" id="IPR016181">
    <property type="entry name" value="Acyl_CoA_acyltransferase"/>
</dbReference>
<dbReference type="PANTHER" id="PTHR10908">
    <property type="entry name" value="SEROTONIN N-ACETYLTRANSFERASE"/>
    <property type="match status" value="1"/>
</dbReference>
<feature type="domain" description="N-acetyltransferase" evidence="4">
    <location>
        <begin position="58"/>
        <end position="261"/>
    </location>
</feature>
<proteinExistence type="predicted"/>
<comment type="caution">
    <text evidence="5">The sequence shown here is derived from an EMBL/GenBank/DDBJ whole genome shotgun (WGS) entry which is preliminary data.</text>
</comment>
<dbReference type="GO" id="GO:0005737">
    <property type="term" value="C:cytoplasm"/>
    <property type="evidence" value="ECO:0007669"/>
    <property type="project" value="TreeGrafter"/>
</dbReference>
<protein>
    <recommendedName>
        <fullName evidence="4">N-acetyltransferase domain-containing protein</fullName>
    </recommendedName>
</protein>
<evidence type="ECO:0000259" key="4">
    <source>
        <dbReference type="PROSITE" id="PS51186"/>
    </source>
</evidence>
<keyword evidence="1" id="KW-0808">Transferase</keyword>
<dbReference type="EMBL" id="MU839833">
    <property type="protein sequence ID" value="KAK1755751.1"/>
    <property type="molecule type" value="Genomic_DNA"/>
</dbReference>
<dbReference type="Pfam" id="PF00583">
    <property type="entry name" value="Acetyltransf_1"/>
    <property type="match status" value="1"/>
</dbReference>
<organism evidence="5 6">
    <name type="scientific">Echria macrotheca</name>
    <dbReference type="NCBI Taxonomy" id="438768"/>
    <lineage>
        <taxon>Eukaryota</taxon>
        <taxon>Fungi</taxon>
        <taxon>Dikarya</taxon>
        <taxon>Ascomycota</taxon>
        <taxon>Pezizomycotina</taxon>
        <taxon>Sordariomycetes</taxon>
        <taxon>Sordariomycetidae</taxon>
        <taxon>Sordariales</taxon>
        <taxon>Schizotheciaceae</taxon>
        <taxon>Echria</taxon>
    </lineage>
</organism>
<evidence type="ECO:0000256" key="3">
    <source>
        <dbReference type="SAM" id="MobiDB-lite"/>
    </source>
</evidence>
<accession>A0AAJ0BH35</accession>
<dbReference type="InterPro" id="IPR000182">
    <property type="entry name" value="GNAT_dom"/>
</dbReference>
<keyword evidence="2" id="KW-0012">Acyltransferase</keyword>
<dbReference type="Proteomes" id="UP001239445">
    <property type="component" value="Unassembled WGS sequence"/>
</dbReference>
<reference evidence="5" key="1">
    <citation type="submission" date="2023-06" db="EMBL/GenBank/DDBJ databases">
        <title>Genome-scale phylogeny and comparative genomics of the fungal order Sordariales.</title>
        <authorList>
            <consortium name="Lawrence Berkeley National Laboratory"/>
            <person name="Hensen N."/>
            <person name="Bonometti L."/>
            <person name="Westerberg I."/>
            <person name="Brannstrom I.O."/>
            <person name="Guillou S."/>
            <person name="Cros-Aarteil S."/>
            <person name="Calhoun S."/>
            <person name="Haridas S."/>
            <person name="Kuo A."/>
            <person name="Mondo S."/>
            <person name="Pangilinan J."/>
            <person name="Riley R."/>
            <person name="Labutti K."/>
            <person name="Andreopoulos B."/>
            <person name="Lipzen A."/>
            <person name="Chen C."/>
            <person name="Yanf M."/>
            <person name="Daum C."/>
            <person name="Ng V."/>
            <person name="Clum A."/>
            <person name="Steindorff A."/>
            <person name="Ohm R."/>
            <person name="Martin F."/>
            <person name="Silar P."/>
            <person name="Natvig D."/>
            <person name="Lalanne C."/>
            <person name="Gautier V."/>
            <person name="Ament-Velasquez S.L."/>
            <person name="Kruys A."/>
            <person name="Hutchinson M.I."/>
            <person name="Powell A.J."/>
            <person name="Barry K."/>
            <person name="Miller A.N."/>
            <person name="Grigoriev I.V."/>
            <person name="Debuchy R."/>
            <person name="Gladieux P."/>
            <person name="Thoren M.H."/>
            <person name="Johannesson H."/>
        </authorList>
    </citation>
    <scope>NUCLEOTIDE SEQUENCE</scope>
    <source>
        <strain evidence="5">PSN4</strain>
    </source>
</reference>
<dbReference type="PANTHER" id="PTHR10908:SF0">
    <property type="entry name" value="SEROTONIN N-ACETYLTRANSFERASE"/>
    <property type="match status" value="1"/>
</dbReference>
<evidence type="ECO:0000313" key="6">
    <source>
        <dbReference type="Proteomes" id="UP001239445"/>
    </source>
</evidence>
<gene>
    <name evidence="5" type="ORF">QBC47DRAFT_195473</name>
</gene>
<dbReference type="InterPro" id="IPR051635">
    <property type="entry name" value="SNAT-like"/>
</dbReference>
<feature type="region of interest" description="Disordered" evidence="3">
    <location>
        <begin position="19"/>
        <end position="41"/>
    </location>
</feature>
<evidence type="ECO:0000256" key="1">
    <source>
        <dbReference type="ARBA" id="ARBA00022679"/>
    </source>
</evidence>
<name>A0AAJ0BH35_9PEZI</name>
<dbReference type="GO" id="GO:0004059">
    <property type="term" value="F:aralkylamine N-acetyltransferase activity"/>
    <property type="evidence" value="ECO:0007669"/>
    <property type="project" value="TreeGrafter"/>
</dbReference>
<dbReference type="AlphaFoldDB" id="A0AAJ0BH35"/>